<feature type="compositionally biased region" description="Acidic residues" evidence="1">
    <location>
        <begin position="706"/>
        <end position="722"/>
    </location>
</feature>
<evidence type="ECO:0000256" key="1">
    <source>
        <dbReference type="SAM" id="MobiDB-lite"/>
    </source>
</evidence>
<feature type="compositionally biased region" description="Basic and acidic residues" evidence="1">
    <location>
        <begin position="96"/>
        <end position="105"/>
    </location>
</feature>
<feature type="compositionally biased region" description="Basic and acidic residues" evidence="1">
    <location>
        <begin position="281"/>
        <end position="290"/>
    </location>
</feature>
<reference evidence="2 3" key="1">
    <citation type="submission" date="2023-01" db="EMBL/GenBank/DDBJ databases">
        <title>Analysis of 21 Apiospora genomes using comparative genomics revels a genus with tremendous synthesis potential of carbohydrate active enzymes and secondary metabolites.</title>
        <authorList>
            <person name="Sorensen T."/>
        </authorList>
    </citation>
    <scope>NUCLEOTIDE SEQUENCE [LARGE SCALE GENOMIC DNA]</scope>
    <source>
        <strain evidence="2 3">CBS 20057</strain>
    </source>
</reference>
<keyword evidence="3" id="KW-1185">Reference proteome</keyword>
<feature type="region of interest" description="Disordered" evidence="1">
    <location>
        <begin position="429"/>
        <end position="460"/>
    </location>
</feature>
<evidence type="ECO:0008006" key="4">
    <source>
        <dbReference type="Google" id="ProtNLM"/>
    </source>
</evidence>
<feature type="compositionally biased region" description="Polar residues" evidence="1">
    <location>
        <begin position="81"/>
        <end position="90"/>
    </location>
</feature>
<feature type="region of interest" description="Disordered" evidence="1">
    <location>
        <begin position="270"/>
        <end position="293"/>
    </location>
</feature>
<feature type="compositionally biased region" description="Polar residues" evidence="1">
    <location>
        <begin position="206"/>
        <end position="219"/>
    </location>
</feature>
<feature type="compositionally biased region" description="Low complexity" evidence="1">
    <location>
        <begin position="152"/>
        <end position="163"/>
    </location>
</feature>
<feature type="compositionally biased region" description="Polar residues" evidence="1">
    <location>
        <begin position="929"/>
        <end position="939"/>
    </location>
</feature>
<feature type="compositionally biased region" description="Polar residues" evidence="1">
    <location>
        <begin position="894"/>
        <end position="906"/>
    </location>
</feature>
<dbReference type="Proteomes" id="UP001396898">
    <property type="component" value="Unassembled WGS sequence"/>
</dbReference>
<gene>
    <name evidence="2" type="ORF">PG991_002520</name>
</gene>
<feature type="compositionally biased region" description="Polar residues" evidence="1">
    <location>
        <begin position="134"/>
        <end position="150"/>
    </location>
</feature>
<protein>
    <recommendedName>
        <fullName evidence="4">Cell wall proline rich protein</fullName>
    </recommendedName>
</protein>
<feature type="compositionally biased region" description="Polar residues" evidence="1">
    <location>
        <begin position="949"/>
        <end position="963"/>
    </location>
</feature>
<feature type="compositionally biased region" description="Pro residues" evidence="1">
    <location>
        <begin position="176"/>
        <end position="185"/>
    </location>
</feature>
<feature type="region of interest" description="Disordered" evidence="1">
    <location>
        <begin position="313"/>
        <end position="335"/>
    </location>
</feature>
<evidence type="ECO:0000313" key="2">
    <source>
        <dbReference type="EMBL" id="KAK8033122.1"/>
    </source>
</evidence>
<feature type="region of interest" description="Disordered" evidence="1">
    <location>
        <begin position="478"/>
        <end position="601"/>
    </location>
</feature>
<feature type="compositionally biased region" description="Polar residues" evidence="1">
    <location>
        <begin position="478"/>
        <end position="508"/>
    </location>
</feature>
<feature type="compositionally biased region" description="Low complexity" evidence="1">
    <location>
        <begin position="728"/>
        <end position="743"/>
    </location>
</feature>
<sequence>MTTAYAANGAMEPTVVGAVGVLGGLDIDSSESRHLALPSPLALDGRRASDSTLASPHPSPRTPLPPPNPPFVFPSRGLPSSAPSTYSRASGQRPKSAIDLHEKSFDLSGVSPDTSSWGRSAARRSALPDFNFNPGASNAGASLSPSSAATGRSPRSPSFDFSFHPGSSQSASDNAPSPPVSPGQPVPNRGGHRRGGSEFVGGHIRNGNSITVTNISPTKPESGFATPILAPVDPSTTQRRGRHAHRRSAAISSHDLSMILKPASPIIPADSTVSTPNNPAHIEESAKDPIESAATDDFNSARKESADLTEIARDESDAHFVSEPDPSSEKSAPRARVGFSDNVEFIPRPLSLVSNDTTSTVTARLGHSVSNSISSIISMSNSITQEREAISLRTSPQFGATSDSKTESRPSTAGAVLERTPSLHALAVAEASTSPRRRNSIPLLTNLPTADSDIPAVPSPIKTPKRWSFFGLESLGLTGSPTKPRPHSSSSAETAPKHSSTTASSTENVAAEGPVESMSTQPDAKKLASKKHKKKVKAWAGSILTRKTKPRLRSKSGRRHSMTPPPPPQLDLSDEDEDEDEDVADVTNQPATAPTVMVTGPAADPALADSNLKVEDDPLFPMIDLDAALGPFNTPSFLDPAWEAAQRAGAPPKRQLHSAAGLRGFSGPGMHYHRRTESAPEMPPFEAARFGIHRFGSSSTMADVFEEDEEDDDDDSGSDESTPDASGASIADADVNSASDDASTPTQEVEASLKSSNDSASVAASVERKGSGSSLEMLPIGSRLRSDTSSNSLHDDIIAEEAPVYNAADQERIYETIYGSNDSAAPSPRRILTSKDSASSDVNSMRLPAPLLTPLSQFSMSLGSSMASPRSPMSLDGHRVSTAPSSFVDDSHRLSTAPSSSENNDFQSLLMGEPGPEVVRISIDVPSLTSSNSTMTRESNFPGVRPRNTPFQDQRPASFTSTAFGRRRSSLASLSRLINSAHGERSKLSMEVPVDSEPDKKQKSSKTKRLSKMMQFWKPKESARA</sequence>
<feature type="region of interest" description="Disordered" evidence="1">
    <location>
        <begin position="38"/>
        <end position="242"/>
    </location>
</feature>
<proteinExistence type="predicted"/>
<accession>A0ABR1SFN3</accession>
<feature type="compositionally biased region" description="Acidic residues" evidence="1">
    <location>
        <begin position="572"/>
        <end position="584"/>
    </location>
</feature>
<name>A0ABR1SFN3_9PEZI</name>
<feature type="compositionally biased region" description="Basic residues" evidence="1">
    <location>
        <begin position="546"/>
        <end position="561"/>
    </location>
</feature>
<feature type="region of interest" description="Disordered" evidence="1">
    <location>
        <begin position="981"/>
        <end position="1025"/>
    </location>
</feature>
<feature type="compositionally biased region" description="Polar residues" evidence="1">
    <location>
        <begin position="165"/>
        <end position="175"/>
    </location>
</feature>
<feature type="region of interest" description="Disordered" evidence="1">
    <location>
        <begin position="862"/>
        <end position="906"/>
    </location>
</feature>
<feature type="compositionally biased region" description="Polar residues" evidence="1">
    <location>
        <begin position="834"/>
        <end position="843"/>
    </location>
</feature>
<evidence type="ECO:0000313" key="3">
    <source>
        <dbReference type="Proteomes" id="UP001396898"/>
    </source>
</evidence>
<dbReference type="EMBL" id="JAQQWI010000006">
    <property type="protein sequence ID" value="KAK8033122.1"/>
    <property type="molecule type" value="Genomic_DNA"/>
</dbReference>
<feature type="compositionally biased region" description="Polar residues" evidence="1">
    <location>
        <begin position="744"/>
        <end position="758"/>
    </location>
</feature>
<feature type="compositionally biased region" description="Pro residues" evidence="1">
    <location>
        <begin position="57"/>
        <end position="72"/>
    </location>
</feature>
<feature type="region of interest" description="Disordered" evidence="1">
    <location>
        <begin position="395"/>
        <end position="416"/>
    </location>
</feature>
<organism evidence="2 3">
    <name type="scientific">Apiospora marii</name>
    <dbReference type="NCBI Taxonomy" id="335849"/>
    <lineage>
        <taxon>Eukaryota</taxon>
        <taxon>Fungi</taxon>
        <taxon>Dikarya</taxon>
        <taxon>Ascomycota</taxon>
        <taxon>Pezizomycotina</taxon>
        <taxon>Sordariomycetes</taxon>
        <taxon>Xylariomycetidae</taxon>
        <taxon>Amphisphaeriales</taxon>
        <taxon>Apiosporaceae</taxon>
        <taxon>Apiospora</taxon>
    </lineage>
</organism>
<comment type="caution">
    <text evidence="2">The sequence shown here is derived from an EMBL/GenBank/DDBJ whole genome shotgun (WGS) entry which is preliminary data.</text>
</comment>
<feature type="compositionally biased region" description="Low complexity" evidence="1">
    <location>
        <begin position="115"/>
        <end position="125"/>
    </location>
</feature>
<feature type="compositionally biased region" description="Basic and acidic residues" evidence="1">
    <location>
        <begin position="313"/>
        <end position="332"/>
    </location>
</feature>
<feature type="region of interest" description="Disordered" evidence="1">
    <location>
        <begin position="706"/>
        <end position="791"/>
    </location>
</feature>
<feature type="compositionally biased region" description="Basic residues" evidence="1">
    <location>
        <begin position="527"/>
        <end position="537"/>
    </location>
</feature>
<feature type="region of interest" description="Disordered" evidence="1">
    <location>
        <begin position="819"/>
        <end position="845"/>
    </location>
</feature>
<feature type="region of interest" description="Disordered" evidence="1">
    <location>
        <begin position="929"/>
        <end position="964"/>
    </location>
</feature>